<dbReference type="SMART" id="SM00448">
    <property type="entry name" value="REC"/>
    <property type="match status" value="1"/>
</dbReference>
<evidence type="ECO:0000256" key="2">
    <source>
        <dbReference type="ARBA" id="ARBA00023015"/>
    </source>
</evidence>
<dbReference type="Proteomes" id="UP000552883">
    <property type="component" value="Unassembled WGS sequence"/>
</dbReference>
<gene>
    <name evidence="8" type="ORF">BJ959_001823</name>
</gene>
<dbReference type="CDD" id="cd17535">
    <property type="entry name" value="REC_NarL-like"/>
    <property type="match status" value="1"/>
</dbReference>
<dbReference type="InterPro" id="IPR000792">
    <property type="entry name" value="Tscrpt_reg_LuxR_C"/>
</dbReference>
<dbReference type="InterPro" id="IPR016032">
    <property type="entry name" value="Sig_transdc_resp-reg_C-effctor"/>
</dbReference>
<keyword evidence="4" id="KW-0804">Transcription</keyword>
<feature type="domain" description="HTH luxR-type" evidence="6">
    <location>
        <begin position="144"/>
        <end position="209"/>
    </location>
</feature>
<dbReference type="EMBL" id="JACHBS010000001">
    <property type="protein sequence ID" value="MBB5618327.1"/>
    <property type="molecule type" value="Genomic_DNA"/>
</dbReference>
<dbReference type="SMART" id="SM00421">
    <property type="entry name" value="HTH_LUXR"/>
    <property type="match status" value="1"/>
</dbReference>
<evidence type="ECO:0000256" key="5">
    <source>
        <dbReference type="PROSITE-ProRule" id="PRU00169"/>
    </source>
</evidence>
<dbReference type="GO" id="GO:0000160">
    <property type="term" value="P:phosphorelay signal transduction system"/>
    <property type="evidence" value="ECO:0007669"/>
    <property type="project" value="InterPro"/>
</dbReference>
<dbReference type="InterPro" id="IPR039420">
    <property type="entry name" value="WalR-like"/>
</dbReference>
<dbReference type="Gene3D" id="3.40.50.2300">
    <property type="match status" value="1"/>
</dbReference>
<dbReference type="SUPFAM" id="SSF46894">
    <property type="entry name" value="C-terminal effector domain of the bipartite response regulators"/>
    <property type="match status" value="1"/>
</dbReference>
<keyword evidence="9" id="KW-1185">Reference proteome</keyword>
<dbReference type="PROSITE" id="PS50110">
    <property type="entry name" value="RESPONSE_REGULATORY"/>
    <property type="match status" value="1"/>
</dbReference>
<feature type="domain" description="Response regulatory" evidence="7">
    <location>
        <begin position="9"/>
        <end position="125"/>
    </location>
</feature>
<accession>A0A840XNB4</accession>
<keyword evidence="3 8" id="KW-0238">DNA-binding</keyword>
<dbReference type="PRINTS" id="PR00038">
    <property type="entry name" value="HTHLUXR"/>
</dbReference>
<proteinExistence type="predicted"/>
<feature type="modified residue" description="4-aspartylphosphate" evidence="5">
    <location>
        <position position="60"/>
    </location>
</feature>
<organism evidence="8 9">
    <name type="scientific">Microcella frigidaquae</name>
    <dbReference type="NCBI Taxonomy" id="424758"/>
    <lineage>
        <taxon>Bacteria</taxon>
        <taxon>Bacillati</taxon>
        <taxon>Actinomycetota</taxon>
        <taxon>Actinomycetes</taxon>
        <taxon>Micrococcales</taxon>
        <taxon>Microbacteriaceae</taxon>
        <taxon>Microcella</taxon>
    </lineage>
</organism>
<evidence type="ECO:0000313" key="9">
    <source>
        <dbReference type="Proteomes" id="UP000552883"/>
    </source>
</evidence>
<dbReference type="Pfam" id="PF00196">
    <property type="entry name" value="GerE"/>
    <property type="match status" value="1"/>
</dbReference>
<dbReference type="PANTHER" id="PTHR43214:SF24">
    <property type="entry name" value="TRANSCRIPTIONAL REGULATORY PROTEIN NARL-RELATED"/>
    <property type="match status" value="1"/>
</dbReference>
<dbReference type="Pfam" id="PF00072">
    <property type="entry name" value="Response_reg"/>
    <property type="match status" value="1"/>
</dbReference>
<dbReference type="SUPFAM" id="SSF52172">
    <property type="entry name" value="CheY-like"/>
    <property type="match status" value="1"/>
</dbReference>
<dbReference type="InterPro" id="IPR058245">
    <property type="entry name" value="NreC/VraR/RcsB-like_REC"/>
</dbReference>
<protein>
    <submittedName>
        <fullName evidence="8">DNA-binding NarL/FixJ family response regulator</fullName>
    </submittedName>
</protein>
<dbReference type="GO" id="GO:0003677">
    <property type="term" value="F:DNA binding"/>
    <property type="evidence" value="ECO:0007669"/>
    <property type="project" value="UniProtKB-KW"/>
</dbReference>
<evidence type="ECO:0000256" key="1">
    <source>
        <dbReference type="ARBA" id="ARBA00022553"/>
    </source>
</evidence>
<dbReference type="AlphaFoldDB" id="A0A840XNB4"/>
<name>A0A840XNB4_9MICO</name>
<comment type="caution">
    <text evidence="8">The sequence shown here is derived from an EMBL/GenBank/DDBJ whole genome shotgun (WGS) entry which is preliminary data.</text>
</comment>
<sequence>MSGAQNGIRVLVADDHAVVRAGIVALLASEPDITVIGEASDGEQAVERALTLRPDVVVMDVRMPGLTGDAATARIREHDTAVRVLVLTTYESDASILAAIEAGASGYLLKAAPAEELIAGVRSVAAGEVALSPAIATQLVSRMRAPTPSSLTPRETEVLRLVAEGLSNRAIGERLFVGEATVKTHLLRAFEKLGVNDRTRAVTLAMERGLL</sequence>
<dbReference type="InterPro" id="IPR001789">
    <property type="entry name" value="Sig_transdc_resp-reg_receiver"/>
</dbReference>
<dbReference type="RefSeq" id="WP_341799934.1">
    <property type="nucleotide sequence ID" value="NZ_BAAANZ010000002.1"/>
</dbReference>
<keyword evidence="2" id="KW-0805">Transcription regulation</keyword>
<evidence type="ECO:0000256" key="3">
    <source>
        <dbReference type="ARBA" id="ARBA00023125"/>
    </source>
</evidence>
<evidence type="ECO:0000259" key="7">
    <source>
        <dbReference type="PROSITE" id="PS50110"/>
    </source>
</evidence>
<dbReference type="PROSITE" id="PS00622">
    <property type="entry name" value="HTH_LUXR_1"/>
    <property type="match status" value="1"/>
</dbReference>
<reference evidence="8 9" key="1">
    <citation type="submission" date="2020-08" db="EMBL/GenBank/DDBJ databases">
        <title>Sequencing the genomes of 1000 actinobacteria strains.</title>
        <authorList>
            <person name="Klenk H.-P."/>
        </authorList>
    </citation>
    <scope>NUCLEOTIDE SEQUENCE [LARGE SCALE GENOMIC DNA]</scope>
    <source>
        <strain evidence="8 9">DSM 23889</strain>
    </source>
</reference>
<dbReference type="GO" id="GO:0006355">
    <property type="term" value="P:regulation of DNA-templated transcription"/>
    <property type="evidence" value="ECO:0007669"/>
    <property type="project" value="InterPro"/>
</dbReference>
<dbReference type="PANTHER" id="PTHR43214">
    <property type="entry name" value="TWO-COMPONENT RESPONSE REGULATOR"/>
    <property type="match status" value="1"/>
</dbReference>
<evidence type="ECO:0000313" key="8">
    <source>
        <dbReference type="EMBL" id="MBB5618327.1"/>
    </source>
</evidence>
<evidence type="ECO:0000256" key="4">
    <source>
        <dbReference type="ARBA" id="ARBA00023163"/>
    </source>
</evidence>
<dbReference type="InterPro" id="IPR011006">
    <property type="entry name" value="CheY-like_superfamily"/>
</dbReference>
<keyword evidence="1 5" id="KW-0597">Phosphoprotein</keyword>
<dbReference type="PROSITE" id="PS50043">
    <property type="entry name" value="HTH_LUXR_2"/>
    <property type="match status" value="1"/>
</dbReference>
<dbReference type="CDD" id="cd06170">
    <property type="entry name" value="LuxR_C_like"/>
    <property type="match status" value="1"/>
</dbReference>
<evidence type="ECO:0000259" key="6">
    <source>
        <dbReference type="PROSITE" id="PS50043"/>
    </source>
</evidence>